<sequence>ECGIWYRKLDLYEKAIGYFEKANSINNRVSTIYYEMGICYLELGNIYQVKICFEKTIEIGHEHIHWKCLEQIIYFYFILGNFSSETYV</sequence>
<dbReference type="Proteomes" id="UP000663844">
    <property type="component" value="Unassembled WGS sequence"/>
</dbReference>
<evidence type="ECO:0008006" key="3">
    <source>
        <dbReference type="Google" id="ProtNLM"/>
    </source>
</evidence>
<dbReference type="EMBL" id="CAJOAZ010020443">
    <property type="protein sequence ID" value="CAF4346232.1"/>
    <property type="molecule type" value="Genomic_DNA"/>
</dbReference>
<dbReference type="AlphaFoldDB" id="A0A820KND0"/>
<proteinExistence type="predicted"/>
<organism evidence="1 2">
    <name type="scientific">Adineta steineri</name>
    <dbReference type="NCBI Taxonomy" id="433720"/>
    <lineage>
        <taxon>Eukaryota</taxon>
        <taxon>Metazoa</taxon>
        <taxon>Spiralia</taxon>
        <taxon>Gnathifera</taxon>
        <taxon>Rotifera</taxon>
        <taxon>Eurotatoria</taxon>
        <taxon>Bdelloidea</taxon>
        <taxon>Adinetida</taxon>
        <taxon>Adinetidae</taxon>
        <taxon>Adineta</taxon>
    </lineage>
</organism>
<dbReference type="InterPro" id="IPR019734">
    <property type="entry name" value="TPR_rpt"/>
</dbReference>
<comment type="caution">
    <text evidence="1">The sequence shown here is derived from an EMBL/GenBank/DDBJ whole genome shotgun (WGS) entry which is preliminary data.</text>
</comment>
<evidence type="ECO:0000313" key="2">
    <source>
        <dbReference type="Proteomes" id="UP000663844"/>
    </source>
</evidence>
<accession>A0A820KND0</accession>
<dbReference type="InterPro" id="IPR011990">
    <property type="entry name" value="TPR-like_helical_dom_sf"/>
</dbReference>
<dbReference type="Pfam" id="PF13181">
    <property type="entry name" value="TPR_8"/>
    <property type="match status" value="2"/>
</dbReference>
<feature type="non-terminal residue" evidence="1">
    <location>
        <position position="1"/>
    </location>
</feature>
<protein>
    <recommendedName>
        <fullName evidence="3">Tetratricopeptide repeat protein</fullName>
    </recommendedName>
</protein>
<evidence type="ECO:0000313" key="1">
    <source>
        <dbReference type="EMBL" id="CAF4346232.1"/>
    </source>
</evidence>
<dbReference type="Gene3D" id="1.25.40.10">
    <property type="entry name" value="Tetratricopeptide repeat domain"/>
    <property type="match status" value="1"/>
</dbReference>
<gene>
    <name evidence="1" type="ORF">OXD698_LOCUS48514</name>
</gene>
<reference evidence="1" key="1">
    <citation type="submission" date="2021-02" db="EMBL/GenBank/DDBJ databases">
        <authorList>
            <person name="Nowell W R."/>
        </authorList>
    </citation>
    <scope>NUCLEOTIDE SEQUENCE</scope>
</reference>
<name>A0A820KND0_9BILA</name>
<dbReference type="SUPFAM" id="SSF48452">
    <property type="entry name" value="TPR-like"/>
    <property type="match status" value="1"/>
</dbReference>